<dbReference type="InterPro" id="IPR008586">
    <property type="entry name" value="DUF868_pln"/>
</dbReference>
<proteinExistence type="predicted"/>
<dbReference type="Proteomes" id="UP000886520">
    <property type="component" value="Chromosome 17"/>
</dbReference>
<sequence>MLDLPFCSGEYGVQVTDAFACTTIRTMENVVTCLYRIKIRGMLPLVTITWCKALVGLGVSLNMQDYSCDNVPCKTDIKPWLFSKKRGSKTLDVGLNTKVDVCWDLSRAKYGASPEPMDGYFFAIAYDNEIVLLLGDMREEAYSKMQAKSHCVDNTMISRREHIFGRRYYSTKAQFGENGRTHDILIECNTRGKEPRLSVKVDKQLVVQVKRLMWKFRGNQTILVDGFPVELFWDVHNWLFSPSDGHAVFMFQTSVPADKSWSSLASSTSFFQWHHTSASSSSSAKDTDSSGFSLLLYAWKSD</sequence>
<evidence type="ECO:0000313" key="2">
    <source>
        <dbReference type="Proteomes" id="UP000886520"/>
    </source>
</evidence>
<protein>
    <submittedName>
        <fullName evidence="1">Uncharacterized protein</fullName>
    </submittedName>
</protein>
<dbReference type="PANTHER" id="PTHR31972">
    <property type="entry name" value="EXPRESSED PROTEIN"/>
    <property type="match status" value="1"/>
</dbReference>
<reference evidence="1" key="1">
    <citation type="submission" date="2021-01" db="EMBL/GenBank/DDBJ databases">
        <title>Adiantum capillus-veneris genome.</title>
        <authorList>
            <person name="Fang Y."/>
            <person name="Liao Q."/>
        </authorList>
    </citation>
    <scope>NUCLEOTIDE SEQUENCE</scope>
    <source>
        <strain evidence="1">H3</strain>
        <tissue evidence="1">Leaf</tissue>
    </source>
</reference>
<evidence type="ECO:0000313" key="1">
    <source>
        <dbReference type="EMBL" id="KAI5067648.1"/>
    </source>
</evidence>
<dbReference type="PANTHER" id="PTHR31972:SF74">
    <property type="entry name" value="EXPRESSED PROTEIN"/>
    <property type="match status" value="1"/>
</dbReference>
<gene>
    <name evidence="1" type="ORF">GOP47_0018176</name>
</gene>
<dbReference type="EMBL" id="JABFUD020000017">
    <property type="protein sequence ID" value="KAI5067648.1"/>
    <property type="molecule type" value="Genomic_DNA"/>
</dbReference>
<comment type="caution">
    <text evidence="1">The sequence shown here is derived from an EMBL/GenBank/DDBJ whole genome shotgun (WGS) entry which is preliminary data.</text>
</comment>
<accession>A0A9D4UGS5</accession>
<dbReference type="Pfam" id="PF05910">
    <property type="entry name" value="DUF868"/>
    <property type="match status" value="1"/>
</dbReference>
<dbReference type="OrthoDB" id="1896898at2759"/>
<keyword evidence="2" id="KW-1185">Reference proteome</keyword>
<organism evidence="1 2">
    <name type="scientific">Adiantum capillus-veneris</name>
    <name type="common">Maidenhair fern</name>
    <dbReference type="NCBI Taxonomy" id="13818"/>
    <lineage>
        <taxon>Eukaryota</taxon>
        <taxon>Viridiplantae</taxon>
        <taxon>Streptophyta</taxon>
        <taxon>Embryophyta</taxon>
        <taxon>Tracheophyta</taxon>
        <taxon>Polypodiopsida</taxon>
        <taxon>Polypodiidae</taxon>
        <taxon>Polypodiales</taxon>
        <taxon>Pteridineae</taxon>
        <taxon>Pteridaceae</taxon>
        <taxon>Vittarioideae</taxon>
        <taxon>Adiantum</taxon>
    </lineage>
</organism>
<name>A0A9D4UGS5_ADICA</name>
<dbReference type="AlphaFoldDB" id="A0A9D4UGS5"/>